<dbReference type="OrthoDB" id="9803764at2"/>
<dbReference type="EMBL" id="SPIA01000002">
    <property type="protein sequence ID" value="TFH67907.1"/>
    <property type="molecule type" value="Genomic_DNA"/>
</dbReference>
<dbReference type="Proteomes" id="UP000298133">
    <property type="component" value="Unassembled WGS sequence"/>
</dbReference>
<dbReference type="Gene3D" id="3.40.50.880">
    <property type="match status" value="1"/>
</dbReference>
<dbReference type="InterPro" id="IPR009057">
    <property type="entry name" value="Homeodomain-like_sf"/>
</dbReference>
<feature type="domain" description="HTH araC/xylS-type" evidence="4">
    <location>
        <begin position="220"/>
        <end position="318"/>
    </location>
</feature>
<evidence type="ECO:0000256" key="3">
    <source>
        <dbReference type="SAM" id="SignalP"/>
    </source>
</evidence>
<evidence type="ECO:0000256" key="1">
    <source>
        <dbReference type="ARBA" id="ARBA00023015"/>
    </source>
</evidence>
<dbReference type="InterPro" id="IPR052158">
    <property type="entry name" value="INH-QAR"/>
</dbReference>
<dbReference type="PANTHER" id="PTHR43130:SF11">
    <property type="entry name" value="TRANSCRIPTIONAL REGULATORY PROTEIN"/>
    <property type="match status" value="1"/>
</dbReference>
<organism evidence="5 6">
    <name type="scientific">Gammaproteobacteria bacterium LSUCC0057</name>
    <dbReference type="NCBI Taxonomy" id="2559237"/>
    <lineage>
        <taxon>Bacteria</taxon>
        <taxon>Pseudomonadati</taxon>
        <taxon>Pseudomonadota</taxon>
        <taxon>Gammaproteobacteria</taxon>
        <taxon>Cellvibrionales</taxon>
        <taxon>Porticoccaceae</taxon>
        <taxon>SAR92 clade</taxon>
    </lineage>
</organism>
<dbReference type="InterPro" id="IPR002818">
    <property type="entry name" value="DJ-1/PfpI"/>
</dbReference>
<dbReference type="InterPro" id="IPR018060">
    <property type="entry name" value="HTH_AraC"/>
</dbReference>
<evidence type="ECO:0000313" key="6">
    <source>
        <dbReference type="Proteomes" id="UP000298133"/>
    </source>
</evidence>
<protein>
    <submittedName>
        <fullName evidence="5">Helix-turn-helix domain-containing protein</fullName>
    </submittedName>
</protein>
<dbReference type="SUPFAM" id="SSF46689">
    <property type="entry name" value="Homeodomain-like"/>
    <property type="match status" value="2"/>
</dbReference>
<dbReference type="SUPFAM" id="SSF52317">
    <property type="entry name" value="Class I glutamine amidotransferase-like"/>
    <property type="match status" value="1"/>
</dbReference>
<evidence type="ECO:0000313" key="5">
    <source>
        <dbReference type="EMBL" id="TFH67907.1"/>
    </source>
</evidence>
<accession>A0A4Y8UJB0</accession>
<dbReference type="PANTHER" id="PTHR43130">
    <property type="entry name" value="ARAC-FAMILY TRANSCRIPTIONAL REGULATOR"/>
    <property type="match status" value="1"/>
</dbReference>
<keyword evidence="2" id="KW-0804">Transcription</keyword>
<evidence type="ECO:0000256" key="2">
    <source>
        <dbReference type="ARBA" id="ARBA00023163"/>
    </source>
</evidence>
<dbReference type="GO" id="GO:0043565">
    <property type="term" value="F:sequence-specific DNA binding"/>
    <property type="evidence" value="ECO:0007669"/>
    <property type="project" value="InterPro"/>
</dbReference>
<dbReference type="PROSITE" id="PS01124">
    <property type="entry name" value="HTH_ARAC_FAMILY_2"/>
    <property type="match status" value="1"/>
</dbReference>
<dbReference type="AlphaFoldDB" id="A0A4Y8UJB0"/>
<gene>
    <name evidence="5" type="ORF">E3W66_06570</name>
</gene>
<keyword evidence="6" id="KW-1185">Reference proteome</keyword>
<comment type="caution">
    <text evidence="5">The sequence shown here is derived from an EMBL/GenBank/DDBJ whole genome shotgun (WGS) entry which is preliminary data.</text>
</comment>
<name>A0A4Y8UJB0_9GAMM</name>
<dbReference type="SMART" id="SM00342">
    <property type="entry name" value="HTH_ARAC"/>
    <property type="match status" value="1"/>
</dbReference>
<dbReference type="Pfam" id="PF12833">
    <property type="entry name" value="HTH_18"/>
    <property type="match status" value="1"/>
</dbReference>
<proteinExistence type="predicted"/>
<dbReference type="Pfam" id="PF01965">
    <property type="entry name" value="DJ-1_PfpI"/>
    <property type="match status" value="1"/>
</dbReference>
<dbReference type="GO" id="GO:0003700">
    <property type="term" value="F:DNA-binding transcription factor activity"/>
    <property type="evidence" value="ECO:0007669"/>
    <property type="project" value="InterPro"/>
</dbReference>
<dbReference type="InterPro" id="IPR029062">
    <property type="entry name" value="Class_I_gatase-like"/>
</dbReference>
<dbReference type="Gene3D" id="1.10.10.60">
    <property type="entry name" value="Homeodomain-like"/>
    <property type="match status" value="1"/>
</dbReference>
<keyword evidence="1" id="KW-0805">Transcription regulation</keyword>
<reference evidence="5 6" key="1">
    <citation type="submission" date="2019-03" db="EMBL/GenBank/DDBJ databases">
        <title>Draft genome of Gammaproteobacteria bacterium LSUCC0057, a member of the SAR92 clade.</title>
        <authorList>
            <person name="Lanclos V.C."/>
            <person name="Doiron C."/>
            <person name="Henson M.W."/>
            <person name="Thrash J.C."/>
        </authorList>
    </citation>
    <scope>NUCLEOTIDE SEQUENCE [LARGE SCALE GENOMIC DNA]</scope>
    <source>
        <strain evidence="5 6">LSUCC0057</strain>
    </source>
</reference>
<evidence type="ECO:0000259" key="4">
    <source>
        <dbReference type="PROSITE" id="PS01124"/>
    </source>
</evidence>
<sequence length="325" mass="36652">MTFNVVLLLCEGMLISSSTLAAEILLFAQSMARAQRHPIREIKLHWVVDHGHQVRCSAGFAVPATTTLAALADTSIDLVHLPALWRNPRPALARHRDYLPWLVEQQQRNTPITAVGTGVCFLAAAGLLDGRAATTHWHYFDQMQRDYPALQLQRQLFATRAGNLYCAASVNAMAEVMMGLVERVFGRIIARQAQRNFFHEIRHLAAAEESPPRLADETVLQVQIWLQDNLQKAVVFSELAAQFGLTTRTLNRRFKQASGQTLGDYLLERRMQFCCELLRDSDLNIGEVAARAGFDSASWFARRFKHWSGSTASEYRKTVRAKLFT</sequence>
<feature type="chain" id="PRO_5021188246" evidence="3">
    <location>
        <begin position="22"/>
        <end position="325"/>
    </location>
</feature>
<keyword evidence="3" id="KW-0732">Signal</keyword>
<feature type="signal peptide" evidence="3">
    <location>
        <begin position="1"/>
        <end position="21"/>
    </location>
</feature>